<reference evidence="1" key="2">
    <citation type="journal article" date="2015" name="Fish Shellfish Immunol.">
        <title>Early steps in the European eel (Anguilla anguilla)-Vibrio vulnificus interaction in the gills: Role of the RtxA13 toxin.</title>
        <authorList>
            <person name="Callol A."/>
            <person name="Pajuelo D."/>
            <person name="Ebbesson L."/>
            <person name="Teles M."/>
            <person name="MacKenzie S."/>
            <person name="Amaro C."/>
        </authorList>
    </citation>
    <scope>NUCLEOTIDE SEQUENCE</scope>
</reference>
<sequence length="74" mass="8470">MQLLSCTLTLFGNYKGYNRRPLPRACSRSLFFQCEFTNSRISCSHHNFLHILMSCHSVFCPSVCDFLPSLSAAY</sequence>
<proteinExistence type="predicted"/>
<reference evidence="1" key="1">
    <citation type="submission" date="2014-11" db="EMBL/GenBank/DDBJ databases">
        <authorList>
            <person name="Amaro Gonzalez C."/>
        </authorList>
    </citation>
    <scope>NUCLEOTIDE SEQUENCE</scope>
</reference>
<dbReference type="EMBL" id="GBXM01013500">
    <property type="protein sequence ID" value="JAH95077.1"/>
    <property type="molecule type" value="Transcribed_RNA"/>
</dbReference>
<organism evidence="1">
    <name type="scientific">Anguilla anguilla</name>
    <name type="common">European freshwater eel</name>
    <name type="synonym">Muraena anguilla</name>
    <dbReference type="NCBI Taxonomy" id="7936"/>
    <lineage>
        <taxon>Eukaryota</taxon>
        <taxon>Metazoa</taxon>
        <taxon>Chordata</taxon>
        <taxon>Craniata</taxon>
        <taxon>Vertebrata</taxon>
        <taxon>Euteleostomi</taxon>
        <taxon>Actinopterygii</taxon>
        <taxon>Neopterygii</taxon>
        <taxon>Teleostei</taxon>
        <taxon>Anguilliformes</taxon>
        <taxon>Anguillidae</taxon>
        <taxon>Anguilla</taxon>
    </lineage>
</organism>
<name>A0A0E9WX61_ANGAN</name>
<accession>A0A0E9WX61</accession>
<evidence type="ECO:0000313" key="1">
    <source>
        <dbReference type="EMBL" id="JAH95077.1"/>
    </source>
</evidence>
<protein>
    <submittedName>
        <fullName evidence="1">Uncharacterized protein</fullName>
    </submittedName>
</protein>
<dbReference type="AlphaFoldDB" id="A0A0E9WX61"/>